<dbReference type="PANTHER" id="PTHR43432">
    <property type="entry name" value="SLR0285 PROTEIN"/>
    <property type="match status" value="1"/>
</dbReference>
<gene>
    <name evidence="4" type="ORF">LCGC14_2293040</name>
</gene>
<evidence type="ECO:0000256" key="3">
    <source>
        <dbReference type="ARBA" id="ARBA00023014"/>
    </source>
</evidence>
<keyword evidence="3" id="KW-0411">Iron-sulfur</keyword>
<dbReference type="EMBL" id="LAZR01032160">
    <property type="protein sequence ID" value="KKL51683.1"/>
    <property type="molecule type" value="Genomic_DNA"/>
</dbReference>
<dbReference type="GO" id="GO:0046872">
    <property type="term" value="F:metal ion binding"/>
    <property type="evidence" value="ECO:0007669"/>
    <property type="project" value="UniProtKB-KW"/>
</dbReference>
<dbReference type="PANTHER" id="PTHR43432:SF6">
    <property type="entry name" value="RADICAL SAM CORE DOMAIN-CONTAINING PROTEIN"/>
    <property type="match status" value="1"/>
</dbReference>
<dbReference type="AlphaFoldDB" id="A0A0F9CQM0"/>
<evidence type="ECO:0008006" key="5">
    <source>
        <dbReference type="Google" id="ProtNLM"/>
    </source>
</evidence>
<dbReference type="InterPro" id="IPR040086">
    <property type="entry name" value="MJ0683-like"/>
</dbReference>
<dbReference type="GO" id="GO:0003824">
    <property type="term" value="F:catalytic activity"/>
    <property type="evidence" value="ECO:0007669"/>
    <property type="project" value="InterPro"/>
</dbReference>
<dbReference type="SFLD" id="SFLDG01084">
    <property type="entry name" value="Uncharacterised_Radical_SAM_Su"/>
    <property type="match status" value="1"/>
</dbReference>
<sequence length="264" mass="30760">MKIDIISADDPPVDWWLGRKHVLNETDIEYVTHACNYIEGCDHGCLYPCYARIRKIRKYDNWINAKPVYGYLGLLKKDILHREEKGKKIGDVMLCSSTDGYCQTAVNTNGGMTRRVIEVLIDHDIRFTICTKSSRVLDDLDLLRDYDNCRVGLTIISHKESFRKKWEPGASPLTDRVYTLKHLHDCGVSTFVSMEPIFKDKDNCNPFYLINMLNKWVDLFIFGRHNYYKGAKADRPFYHTQANFIEDLCKAQGIKYLIKAEMRK</sequence>
<protein>
    <recommendedName>
        <fullName evidence="5">Radical SAM core domain-containing protein</fullName>
    </recommendedName>
</protein>
<evidence type="ECO:0000256" key="2">
    <source>
        <dbReference type="ARBA" id="ARBA00023004"/>
    </source>
</evidence>
<proteinExistence type="predicted"/>
<dbReference type="Gene3D" id="3.80.30.30">
    <property type="match status" value="1"/>
</dbReference>
<dbReference type="GO" id="GO:0051536">
    <property type="term" value="F:iron-sulfur cluster binding"/>
    <property type="evidence" value="ECO:0007669"/>
    <property type="project" value="UniProtKB-KW"/>
</dbReference>
<comment type="caution">
    <text evidence="4">The sequence shown here is derived from an EMBL/GenBank/DDBJ whole genome shotgun (WGS) entry which is preliminary data.</text>
</comment>
<keyword evidence="2" id="KW-0408">Iron</keyword>
<dbReference type="InterPro" id="IPR007197">
    <property type="entry name" value="rSAM"/>
</dbReference>
<accession>A0A0F9CQM0</accession>
<evidence type="ECO:0000256" key="1">
    <source>
        <dbReference type="ARBA" id="ARBA00022723"/>
    </source>
</evidence>
<reference evidence="4" key="1">
    <citation type="journal article" date="2015" name="Nature">
        <title>Complex archaea that bridge the gap between prokaryotes and eukaryotes.</title>
        <authorList>
            <person name="Spang A."/>
            <person name="Saw J.H."/>
            <person name="Jorgensen S.L."/>
            <person name="Zaremba-Niedzwiedzka K."/>
            <person name="Martijn J."/>
            <person name="Lind A.E."/>
            <person name="van Eijk R."/>
            <person name="Schleper C."/>
            <person name="Guy L."/>
            <person name="Ettema T.J."/>
        </authorList>
    </citation>
    <scope>NUCLEOTIDE SEQUENCE</scope>
</reference>
<evidence type="ECO:0000313" key="4">
    <source>
        <dbReference type="EMBL" id="KKL51683.1"/>
    </source>
</evidence>
<dbReference type="SFLD" id="SFLDS00029">
    <property type="entry name" value="Radical_SAM"/>
    <property type="match status" value="1"/>
</dbReference>
<keyword evidence="1" id="KW-0479">Metal-binding</keyword>
<name>A0A0F9CQM0_9ZZZZ</name>
<organism evidence="4">
    <name type="scientific">marine sediment metagenome</name>
    <dbReference type="NCBI Taxonomy" id="412755"/>
    <lineage>
        <taxon>unclassified sequences</taxon>
        <taxon>metagenomes</taxon>
        <taxon>ecological metagenomes</taxon>
    </lineage>
</organism>